<reference evidence="2 3" key="1">
    <citation type="submission" date="2018-09" db="EMBL/GenBank/DDBJ databases">
        <title>Genomic investigation of the strawberry pathogen Phytophthora fragariae indicates pathogenicity is determined by transcriptional variation in three key races.</title>
        <authorList>
            <person name="Adams T.M."/>
            <person name="Armitage A.D."/>
            <person name="Sobczyk M.K."/>
            <person name="Bates H.J."/>
            <person name="Dunwell J.M."/>
            <person name="Nellist C.F."/>
            <person name="Harrison R.J."/>
        </authorList>
    </citation>
    <scope>NUCLEOTIDE SEQUENCE [LARGE SCALE GENOMIC DNA]</scope>
    <source>
        <strain evidence="2 3">NOV-77</strain>
    </source>
</reference>
<dbReference type="Proteomes" id="UP000486351">
    <property type="component" value="Unassembled WGS sequence"/>
</dbReference>
<evidence type="ECO:0000256" key="1">
    <source>
        <dbReference type="SAM" id="SignalP"/>
    </source>
</evidence>
<comment type="caution">
    <text evidence="2">The sequence shown here is derived from an EMBL/GenBank/DDBJ whole genome shotgun (WGS) entry which is preliminary data.</text>
</comment>
<proteinExistence type="predicted"/>
<feature type="chain" id="PRO_5026111691" evidence="1">
    <location>
        <begin position="26"/>
        <end position="55"/>
    </location>
</feature>
<sequence length="55" mass="6003">MCTVPPNTIAILKVAWWWSSQICSACSLVKREGFWYGRGGDDVMGGGALVWIGLD</sequence>
<keyword evidence="1" id="KW-0732">Signal</keyword>
<dbReference type="EMBL" id="QXFY01000071">
    <property type="protein sequence ID" value="KAE9358712.1"/>
    <property type="molecule type" value="Genomic_DNA"/>
</dbReference>
<evidence type="ECO:0000313" key="2">
    <source>
        <dbReference type="EMBL" id="KAE9358712.1"/>
    </source>
</evidence>
<gene>
    <name evidence="2" type="ORF">PF008_g2579</name>
</gene>
<evidence type="ECO:0000313" key="3">
    <source>
        <dbReference type="Proteomes" id="UP000486351"/>
    </source>
</evidence>
<dbReference type="AlphaFoldDB" id="A0A6G0SGQ1"/>
<name>A0A6G0SGQ1_9STRA</name>
<accession>A0A6G0SGQ1</accession>
<feature type="signal peptide" evidence="1">
    <location>
        <begin position="1"/>
        <end position="25"/>
    </location>
</feature>
<protein>
    <submittedName>
        <fullName evidence="2">Uncharacterized protein</fullName>
    </submittedName>
</protein>
<organism evidence="2 3">
    <name type="scientific">Phytophthora fragariae</name>
    <dbReference type="NCBI Taxonomy" id="53985"/>
    <lineage>
        <taxon>Eukaryota</taxon>
        <taxon>Sar</taxon>
        <taxon>Stramenopiles</taxon>
        <taxon>Oomycota</taxon>
        <taxon>Peronosporomycetes</taxon>
        <taxon>Peronosporales</taxon>
        <taxon>Peronosporaceae</taxon>
        <taxon>Phytophthora</taxon>
    </lineage>
</organism>